<evidence type="ECO:0000256" key="8">
    <source>
        <dbReference type="PROSITE-ProRule" id="PRU00261"/>
    </source>
</evidence>
<comment type="caution">
    <text evidence="13">The sequence shown here is derived from an EMBL/GenBank/DDBJ whole genome shotgun (WGS) entry which is preliminary data.</text>
</comment>
<keyword evidence="10" id="KW-0812">Transmembrane</keyword>
<dbReference type="SUPFAM" id="SSF57016">
    <property type="entry name" value="Plant lectins/antimicrobial peptides"/>
    <property type="match status" value="1"/>
</dbReference>
<dbReference type="GO" id="GO:0005975">
    <property type="term" value="P:carbohydrate metabolic process"/>
    <property type="evidence" value="ECO:0007669"/>
    <property type="project" value="InterPro"/>
</dbReference>
<keyword evidence="6" id="KW-0119">Carbohydrate metabolism</keyword>
<dbReference type="InterPro" id="IPR018371">
    <property type="entry name" value="Chitin-binding_1_CS"/>
</dbReference>
<comment type="caution">
    <text evidence="8">Lacks conserved residue(s) required for the propagation of feature annotation.</text>
</comment>
<evidence type="ECO:0000256" key="7">
    <source>
        <dbReference type="ARBA" id="ARBA00023285"/>
    </source>
</evidence>
<dbReference type="CDD" id="cd00035">
    <property type="entry name" value="ChtBD1"/>
    <property type="match status" value="1"/>
</dbReference>
<feature type="transmembrane region" description="Helical" evidence="10">
    <location>
        <begin position="761"/>
        <end position="791"/>
    </location>
</feature>
<feature type="domain" description="Chitin-binding type-1" evidence="11">
    <location>
        <begin position="40"/>
        <end position="84"/>
    </location>
</feature>
<protein>
    <submittedName>
        <fullName evidence="13">Polysaccharide deacetylase</fullName>
    </submittedName>
</protein>
<dbReference type="Pfam" id="PF00187">
    <property type="entry name" value="Chitin_bind_1"/>
    <property type="match status" value="1"/>
</dbReference>
<keyword evidence="10" id="KW-1133">Transmembrane helix</keyword>
<organism evidence="13 14">
    <name type="scientific">Purpureocillium lavendulum</name>
    <dbReference type="NCBI Taxonomy" id="1247861"/>
    <lineage>
        <taxon>Eukaryota</taxon>
        <taxon>Fungi</taxon>
        <taxon>Dikarya</taxon>
        <taxon>Ascomycota</taxon>
        <taxon>Pezizomycotina</taxon>
        <taxon>Sordariomycetes</taxon>
        <taxon>Hypocreomycetidae</taxon>
        <taxon>Hypocreales</taxon>
        <taxon>Ophiocordycipitaceae</taxon>
        <taxon>Purpureocillium</taxon>
    </lineage>
</organism>
<feature type="domain" description="NodB homology" evidence="12">
    <location>
        <begin position="117"/>
        <end position="311"/>
    </location>
</feature>
<dbReference type="InterPro" id="IPR001002">
    <property type="entry name" value="Chitin-bd_1"/>
</dbReference>
<dbReference type="PANTHER" id="PTHR46471:SF4">
    <property type="entry name" value="CHITIN DEACETYLASE"/>
    <property type="match status" value="1"/>
</dbReference>
<keyword evidence="3" id="KW-0479">Metal-binding</keyword>
<dbReference type="PROSITE" id="PS50941">
    <property type="entry name" value="CHIT_BIND_I_2"/>
    <property type="match status" value="1"/>
</dbReference>
<feature type="disulfide bond" evidence="8">
    <location>
        <begin position="55"/>
        <end position="69"/>
    </location>
</feature>
<keyword evidence="14" id="KW-1185">Reference proteome</keyword>
<dbReference type="GO" id="GO:0046872">
    <property type="term" value="F:metal ion binding"/>
    <property type="evidence" value="ECO:0007669"/>
    <property type="project" value="UniProtKB-KW"/>
</dbReference>
<dbReference type="PROSITE" id="PS51677">
    <property type="entry name" value="NODB"/>
    <property type="match status" value="1"/>
</dbReference>
<feature type="compositionally biased region" description="Low complexity" evidence="9">
    <location>
        <begin position="364"/>
        <end position="421"/>
    </location>
</feature>
<evidence type="ECO:0000313" key="14">
    <source>
        <dbReference type="Proteomes" id="UP001163105"/>
    </source>
</evidence>
<accession>A0AB34FZ31</accession>
<reference evidence="13" key="1">
    <citation type="submission" date="2023-01" db="EMBL/GenBank/DDBJ databases">
        <title>The growth and conidiation of Purpureocillium lavendulum are regulated by nitrogen source and histone H3K14 acetylation.</title>
        <authorList>
            <person name="Tang P."/>
            <person name="Han J."/>
            <person name="Zhang C."/>
            <person name="Tang P."/>
            <person name="Qi F."/>
            <person name="Zhang K."/>
            <person name="Liang L."/>
        </authorList>
    </citation>
    <scope>NUCLEOTIDE SEQUENCE</scope>
    <source>
        <strain evidence="13">YMF1.00683</strain>
    </source>
</reference>
<evidence type="ECO:0000259" key="12">
    <source>
        <dbReference type="PROSITE" id="PS51677"/>
    </source>
</evidence>
<feature type="disulfide bond" evidence="8">
    <location>
        <begin position="50"/>
        <end position="62"/>
    </location>
</feature>
<dbReference type="EMBL" id="JAQHRD010000002">
    <property type="protein sequence ID" value="KAJ6444658.1"/>
    <property type="molecule type" value="Genomic_DNA"/>
</dbReference>
<dbReference type="Gene3D" id="3.20.20.370">
    <property type="entry name" value="Glycoside hydrolase/deacetylase"/>
    <property type="match status" value="1"/>
</dbReference>
<dbReference type="GO" id="GO:0008061">
    <property type="term" value="F:chitin binding"/>
    <property type="evidence" value="ECO:0007669"/>
    <property type="project" value="UniProtKB-UniRule"/>
</dbReference>
<sequence>MDAAPVIAGLALGGGALLDAAAAHAHVLPDDEETHMLEKRARCGANFGSCPAGSCCSSGGYCGTTEEYCAAPDCQLPYGPGCDTFKKPIGDSTENIARPKIGSVPYGTIITKCTSPGKVALTYDDGPESFTDQLLNKLDSLGVKATFFVSGNNVGKGAIDACGSPWTAVVKRTYAAGHQVAHHTWTHRDLEASNSSIRMSEMIYNEMAFRNIFGWFPTYMRPPFLSCGSNCMTLMGQLGYHIVSTNLDTKDYENDSPSLIQVSKDRYSNGMSNTSTSNSYIVLAHDTHEQTVVSLTDYMVKTAKDRGYQLVTVGECLGDPKENWYRSAGAAGACTPANGTSGGGTSSSSSSAAAASTSSAAAGTSSSAAAGSSSSSPPSSPSSSAATTGPATTAPGTTGTNPSSSSTAAAPSSSASGGSAPVSTDQSCGGTKGYTCQGSAYGNCCSAYGFWCVKSPGSSPAYCGTGCQPKYGTCDPSSETISNTTVGLCGPSYNATCLYFGQKTCCSKTSRRRQSLVLLLGRLLLVGLLEPLEEGLGSLANLPRRGEVHVLLAGLGAPLGHHLLADEVVVVVELENLDNLLVHVGVVSGEAAEEALRAAKKGLLVAHAGALRDLCKDVLVEERLGEDENRAVLALNLQLLGLEIDVDGIYLVDATLLLGLLLDPVAKLVIDGVATALTILILVVVEAELLLELARELGLTGLYSLLAHIDGPLVVVDLDVRLGGRCLDLVELIVATVSIAILLGLVGTVLGALFATAAGAILLGAVAILLLGPLGSTTLGLVLALLGGLVLEDVATELEAKINLGALATGLAVEENAVVADDVDVGFGVLALLAENKLVDETVQMILELAGLVGTVDDPTVVLGLVVGHGTQLEAEVLVDVGRRASQGGGDAGQVDDDGLDAVTLALNLGLQTLHLVAIEVVADIATDVDERHFGGLTSWLALEWLAF</sequence>
<name>A0AB34FZ31_9HYPO</name>
<keyword evidence="8" id="KW-1015">Disulfide bond</keyword>
<keyword evidence="2 8" id="KW-0147">Chitin-binding</keyword>
<dbReference type="SUPFAM" id="SSF88713">
    <property type="entry name" value="Glycoside hydrolase/deacetylase"/>
    <property type="match status" value="1"/>
</dbReference>
<evidence type="ECO:0000256" key="2">
    <source>
        <dbReference type="ARBA" id="ARBA00022669"/>
    </source>
</evidence>
<dbReference type="Proteomes" id="UP001163105">
    <property type="component" value="Unassembled WGS sequence"/>
</dbReference>
<dbReference type="GO" id="GO:0016810">
    <property type="term" value="F:hydrolase activity, acting on carbon-nitrogen (but not peptide) bonds"/>
    <property type="evidence" value="ECO:0007669"/>
    <property type="project" value="InterPro"/>
</dbReference>
<keyword evidence="5" id="KW-0378">Hydrolase</keyword>
<evidence type="ECO:0000256" key="3">
    <source>
        <dbReference type="ARBA" id="ARBA00022723"/>
    </source>
</evidence>
<dbReference type="Pfam" id="PF01522">
    <property type="entry name" value="Polysacc_deac_1"/>
    <property type="match status" value="1"/>
</dbReference>
<evidence type="ECO:0000256" key="10">
    <source>
        <dbReference type="SAM" id="Phobius"/>
    </source>
</evidence>
<dbReference type="CDD" id="cd10951">
    <property type="entry name" value="CE4_ClCDA_like"/>
    <property type="match status" value="1"/>
</dbReference>
<dbReference type="InterPro" id="IPR002509">
    <property type="entry name" value="NODB_dom"/>
</dbReference>
<dbReference type="Gene3D" id="3.30.60.10">
    <property type="entry name" value="Endochitinase-like"/>
    <property type="match status" value="2"/>
</dbReference>
<proteinExistence type="predicted"/>
<evidence type="ECO:0000256" key="6">
    <source>
        <dbReference type="ARBA" id="ARBA00023277"/>
    </source>
</evidence>
<dbReference type="InterPro" id="IPR036861">
    <property type="entry name" value="Endochitinase-like_sf"/>
</dbReference>
<evidence type="ECO:0000256" key="1">
    <source>
        <dbReference type="ARBA" id="ARBA00001941"/>
    </source>
</evidence>
<evidence type="ECO:0000259" key="11">
    <source>
        <dbReference type="PROSITE" id="PS50941"/>
    </source>
</evidence>
<keyword evidence="4" id="KW-0732">Signal</keyword>
<gene>
    <name evidence="13" type="ORF">O9K51_03054</name>
</gene>
<feature type="transmembrane region" description="Helical" evidence="10">
    <location>
        <begin position="732"/>
        <end position="755"/>
    </location>
</feature>
<dbReference type="PANTHER" id="PTHR46471">
    <property type="entry name" value="CHITIN DEACETYLASE"/>
    <property type="match status" value="1"/>
</dbReference>
<dbReference type="InterPro" id="IPR011330">
    <property type="entry name" value="Glyco_hydro/deAcase_b/a-brl"/>
</dbReference>
<dbReference type="CDD" id="cd11618">
    <property type="entry name" value="ChtBD1_1"/>
    <property type="match status" value="1"/>
</dbReference>
<feature type="region of interest" description="Disordered" evidence="9">
    <location>
        <begin position="364"/>
        <end position="422"/>
    </location>
</feature>
<comment type="cofactor">
    <cofactor evidence="1">
        <name>Co(2+)</name>
        <dbReference type="ChEBI" id="CHEBI:48828"/>
    </cofactor>
</comment>
<keyword evidence="10" id="KW-0472">Membrane</keyword>
<dbReference type="PROSITE" id="PS00026">
    <property type="entry name" value="CHIT_BIND_I_1"/>
    <property type="match status" value="1"/>
</dbReference>
<keyword evidence="7" id="KW-0170">Cobalt</keyword>
<evidence type="ECO:0000313" key="13">
    <source>
        <dbReference type="EMBL" id="KAJ6444658.1"/>
    </source>
</evidence>
<evidence type="ECO:0000256" key="9">
    <source>
        <dbReference type="SAM" id="MobiDB-lite"/>
    </source>
</evidence>
<dbReference type="AlphaFoldDB" id="A0AB34FZ31"/>
<evidence type="ECO:0000256" key="5">
    <source>
        <dbReference type="ARBA" id="ARBA00022801"/>
    </source>
</evidence>
<dbReference type="SMART" id="SM00270">
    <property type="entry name" value="ChtBD1"/>
    <property type="match status" value="2"/>
</dbReference>
<evidence type="ECO:0000256" key="4">
    <source>
        <dbReference type="ARBA" id="ARBA00022729"/>
    </source>
</evidence>